<protein>
    <recommendedName>
        <fullName evidence="2">ER-bound oxygenase mpaB/mpaB'/Rubber oxygenase catalytic domain-containing protein</fullName>
    </recommendedName>
</protein>
<keyword evidence="1" id="KW-0472">Membrane</keyword>
<dbReference type="AlphaFoldDB" id="W3XFY3"/>
<dbReference type="InterPro" id="IPR018713">
    <property type="entry name" value="MPAB/Lcp_cat_dom"/>
</dbReference>
<dbReference type="eggNOG" id="ENOG502S088">
    <property type="taxonomic scope" value="Eukaryota"/>
</dbReference>
<dbReference type="RefSeq" id="XP_007829119.1">
    <property type="nucleotide sequence ID" value="XM_007830928.1"/>
</dbReference>
<proteinExistence type="predicted"/>
<keyword evidence="1" id="KW-0812">Transmembrane</keyword>
<evidence type="ECO:0000313" key="4">
    <source>
        <dbReference type="Proteomes" id="UP000030651"/>
    </source>
</evidence>
<organism evidence="3 4">
    <name type="scientific">Pestalotiopsis fici (strain W106-1 / CGMCC3.15140)</name>
    <dbReference type="NCBI Taxonomy" id="1229662"/>
    <lineage>
        <taxon>Eukaryota</taxon>
        <taxon>Fungi</taxon>
        <taxon>Dikarya</taxon>
        <taxon>Ascomycota</taxon>
        <taxon>Pezizomycotina</taxon>
        <taxon>Sordariomycetes</taxon>
        <taxon>Xylariomycetidae</taxon>
        <taxon>Amphisphaeriales</taxon>
        <taxon>Sporocadaceae</taxon>
        <taxon>Pestalotiopsis</taxon>
    </lineage>
</organism>
<reference evidence="4" key="1">
    <citation type="journal article" date="2015" name="BMC Genomics">
        <title>Genomic and transcriptomic analysis of the endophytic fungus Pestalotiopsis fici reveals its lifestyle and high potential for synthesis of natural products.</title>
        <authorList>
            <person name="Wang X."/>
            <person name="Zhang X."/>
            <person name="Liu L."/>
            <person name="Xiang M."/>
            <person name="Wang W."/>
            <person name="Sun X."/>
            <person name="Che Y."/>
            <person name="Guo L."/>
            <person name="Liu G."/>
            <person name="Guo L."/>
            <person name="Wang C."/>
            <person name="Yin W.B."/>
            <person name="Stadler M."/>
            <person name="Zhang X."/>
            <person name="Liu X."/>
        </authorList>
    </citation>
    <scope>NUCLEOTIDE SEQUENCE [LARGE SCALE GENOMIC DNA]</scope>
    <source>
        <strain evidence="4">W106-1 / CGMCC3.15140</strain>
    </source>
</reference>
<evidence type="ECO:0000313" key="3">
    <source>
        <dbReference type="EMBL" id="ETS84322.1"/>
    </source>
</evidence>
<name>W3XFY3_PESFW</name>
<dbReference type="STRING" id="1229662.W3XFY3"/>
<feature type="domain" description="ER-bound oxygenase mpaB/mpaB'/Rubber oxygenase catalytic" evidence="2">
    <location>
        <begin position="121"/>
        <end position="354"/>
    </location>
</feature>
<dbReference type="Proteomes" id="UP000030651">
    <property type="component" value="Unassembled WGS sequence"/>
</dbReference>
<feature type="transmembrane region" description="Helical" evidence="1">
    <location>
        <begin position="431"/>
        <end position="455"/>
    </location>
</feature>
<dbReference type="OMA" id="CDQLGMG"/>
<dbReference type="GO" id="GO:0016491">
    <property type="term" value="F:oxidoreductase activity"/>
    <property type="evidence" value="ECO:0007669"/>
    <property type="project" value="InterPro"/>
</dbReference>
<dbReference type="HOGENOM" id="CLU_042166_0_0_1"/>
<dbReference type="Pfam" id="PF09995">
    <property type="entry name" value="MPAB_Lcp_cat"/>
    <property type="match status" value="1"/>
</dbReference>
<sequence length="471" mass="53079">MATGQICDSYGYKFKVTEDHLTAEELHPLLQRYDTVGSDALDALDAFFPPPPPRAGWYAKTKEQDPQTDRDTYALLRDNRHRDERLQELWDEVNTIPDWVDWEQIERGQEVFYRYAPAVIAGFAFQGLLATTGSAFRPAETLVRTGGHSIKVAKNRLFETFQLMLQVTRSLDGVKPGGEGFASIVRVRLLHASVRNRILKLNKQRPGYFDVAKFGVPINELDSMQSVCAFSTNLVWLSMPRQGIYVREQEALDYLALWRWVTHVIGAPSYVLDSPQRALATMESIMYDCLKPTANSRALAQNLVKALDRVAPIYVPKEFFEAGTRYVNGDALCDDVGIGKPGFYWMAVIRGQAWLLMAATYIGRSIPAWDRWQIEFFRNLFWEYIVESKDGLKGGYKYEFKYVPQLGEQTGAESTTGNPPAKQGRAALETIGLGSFVLFMLVATVGSSIVFRMLLGALQSNPLIAVSIVKR</sequence>
<dbReference type="PANTHER" id="PTHR37539:SF1">
    <property type="entry name" value="ER-BOUND OXYGENASE MPAB_MPAB'_RUBBER OXYGENASE CATALYTIC DOMAIN-CONTAINING PROTEIN"/>
    <property type="match status" value="1"/>
</dbReference>
<dbReference type="InterPro" id="IPR037473">
    <property type="entry name" value="Lcp-like"/>
</dbReference>
<dbReference type="PANTHER" id="PTHR37539">
    <property type="entry name" value="SECRETED PROTEIN-RELATED"/>
    <property type="match status" value="1"/>
</dbReference>
<keyword evidence="1" id="KW-1133">Transmembrane helix</keyword>
<evidence type="ECO:0000259" key="2">
    <source>
        <dbReference type="Pfam" id="PF09995"/>
    </source>
</evidence>
<accession>W3XFY3</accession>
<dbReference type="EMBL" id="KI912110">
    <property type="protein sequence ID" value="ETS84322.1"/>
    <property type="molecule type" value="Genomic_DNA"/>
</dbReference>
<dbReference type="KEGG" id="pfy:PFICI_02347"/>
<dbReference type="OrthoDB" id="6361347at2759"/>
<evidence type="ECO:0000256" key="1">
    <source>
        <dbReference type="SAM" id="Phobius"/>
    </source>
</evidence>
<keyword evidence="4" id="KW-1185">Reference proteome</keyword>
<dbReference type="GeneID" id="19267360"/>
<gene>
    <name evidence="3" type="ORF">PFICI_02347</name>
</gene>
<dbReference type="InParanoid" id="W3XFY3"/>